<evidence type="ECO:0000313" key="1">
    <source>
        <dbReference type="EMBL" id="OGG23903.1"/>
    </source>
</evidence>
<name>A0A1F6AHN5_9BACT</name>
<dbReference type="EMBL" id="MFJV01000001">
    <property type="protein sequence ID" value="OGG23903.1"/>
    <property type="molecule type" value="Genomic_DNA"/>
</dbReference>
<evidence type="ECO:0000313" key="2">
    <source>
        <dbReference type="Proteomes" id="UP000178759"/>
    </source>
</evidence>
<gene>
    <name evidence="1" type="ORF">A3A79_01745</name>
</gene>
<organism evidence="1 2">
    <name type="scientific">Candidatus Gottesmanbacteria bacterium RIFCSPLOWO2_01_FULL_43_11b</name>
    <dbReference type="NCBI Taxonomy" id="1798392"/>
    <lineage>
        <taxon>Bacteria</taxon>
        <taxon>Candidatus Gottesmaniibacteriota</taxon>
    </lineage>
</organism>
<dbReference type="STRING" id="1798392.A3A79_01745"/>
<dbReference type="Proteomes" id="UP000178759">
    <property type="component" value="Unassembled WGS sequence"/>
</dbReference>
<sequence length="248" mass="27549">MRYTIEQNDGKGTFSEEKLHSVAIAVEDFAFSQGIISATTRNFQPVNTRLQDESLLVGFEQILEGTDGKTIVKLEAVASRGGKEQLTFAGLNGRHSTPLKDQHIMLVAVGYCPQIPEFQSEKSYTLQVDNMSISGATSSFMLSYYLGQDSTMRVRVFDIIGGLDITGFDKTYGLKVSPPDDSEWPKFCLTQKTAEQFDAEKALTLLASIGRQELHFANDSDTTDEALRKLSTVIENPPRLLFPRHRNG</sequence>
<accession>A0A1F6AHN5</accession>
<protein>
    <submittedName>
        <fullName evidence="1">Uncharacterized protein</fullName>
    </submittedName>
</protein>
<comment type="caution">
    <text evidence="1">The sequence shown here is derived from an EMBL/GenBank/DDBJ whole genome shotgun (WGS) entry which is preliminary data.</text>
</comment>
<reference evidence="1 2" key="1">
    <citation type="journal article" date="2016" name="Nat. Commun.">
        <title>Thousands of microbial genomes shed light on interconnected biogeochemical processes in an aquifer system.</title>
        <authorList>
            <person name="Anantharaman K."/>
            <person name="Brown C.T."/>
            <person name="Hug L.A."/>
            <person name="Sharon I."/>
            <person name="Castelle C.J."/>
            <person name="Probst A.J."/>
            <person name="Thomas B.C."/>
            <person name="Singh A."/>
            <person name="Wilkins M.J."/>
            <person name="Karaoz U."/>
            <person name="Brodie E.L."/>
            <person name="Williams K.H."/>
            <person name="Hubbard S.S."/>
            <person name="Banfield J.F."/>
        </authorList>
    </citation>
    <scope>NUCLEOTIDE SEQUENCE [LARGE SCALE GENOMIC DNA]</scope>
</reference>
<proteinExistence type="predicted"/>
<dbReference type="AlphaFoldDB" id="A0A1F6AHN5"/>